<evidence type="ECO:0000256" key="2">
    <source>
        <dbReference type="ARBA" id="ARBA00023125"/>
    </source>
</evidence>
<dbReference type="Proteomes" id="UP000092741">
    <property type="component" value="Chromosome 1"/>
</dbReference>
<dbReference type="PANTHER" id="PTHR47506">
    <property type="entry name" value="TRANSCRIPTIONAL REGULATORY PROTEIN"/>
    <property type="match status" value="1"/>
</dbReference>
<keyword evidence="3" id="KW-0804">Transcription</keyword>
<dbReference type="SUPFAM" id="SSF46689">
    <property type="entry name" value="Homeodomain-like"/>
    <property type="match status" value="1"/>
</dbReference>
<protein>
    <submittedName>
        <fullName evidence="6">Transcriptional regulator</fullName>
    </submittedName>
</protein>
<evidence type="ECO:0000256" key="3">
    <source>
        <dbReference type="ARBA" id="ARBA00023163"/>
    </source>
</evidence>
<feature type="domain" description="HTH tetR-type" evidence="5">
    <location>
        <begin position="2"/>
        <end position="62"/>
    </location>
</feature>
<gene>
    <name evidence="6" type="ORF">BA890_08500</name>
</gene>
<dbReference type="InterPro" id="IPR036271">
    <property type="entry name" value="Tet_transcr_reg_TetR-rel_C_sf"/>
</dbReference>
<accession>A0AAN0Y2U0</accession>
<evidence type="ECO:0000313" key="6">
    <source>
        <dbReference type="EMBL" id="ANQ12806.1"/>
    </source>
</evidence>
<dbReference type="GO" id="GO:0003677">
    <property type="term" value="F:DNA binding"/>
    <property type="evidence" value="ECO:0007669"/>
    <property type="project" value="UniProtKB-UniRule"/>
</dbReference>
<dbReference type="RefSeq" id="WP_020336428.1">
    <property type="nucleotide sequence ID" value="NZ_ATFJ01000044.1"/>
</dbReference>
<keyword evidence="2 4" id="KW-0238">DNA-binding</keyword>
<reference evidence="6 7" key="1">
    <citation type="submission" date="2016-07" db="EMBL/GenBank/DDBJ databases">
        <title>Developing Vibrio natriegens as a novel, fast-growing host for biotechnology.</title>
        <authorList>
            <person name="Weinstock M.T."/>
            <person name="Hesek E.D."/>
            <person name="Wilson C.M."/>
            <person name="Gibson D.G."/>
        </authorList>
    </citation>
    <scope>NUCLEOTIDE SEQUENCE [LARGE SCALE GENOMIC DNA]</scope>
    <source>
        <strain evidence="6 7">ATCC 14048</strain>
    </source>
</reference>
<dbReference type="EMBL" id="CP016345">
    <property type="protein sequence ID" value="ANQ12806.1"/>
    <property type="molecule type" value="Genomic_DNA"/>
</dbReference>
<dbReference type="PANTHER" id="PTHR47506:SF1">
    <property type="entry name" value="HTH-TYPE TRANSCRIPTIONAL REGULATOR YJDC"/>
    <property type="match status" value="1"/>
</dbReference>
<sequence length="184" mass="20558">MSKKRQLLVDTALSLFYANGINTIGINEILSVSGVAKRTLYTHFSSKEALVLAALQQRHDTFSNWLDQKLAGSKSDKELINRLFSALVSWFNNQEQDLGNFRGCFFINTSAEFSDLNSEIARFCGHHKEEVRQIIASHLKSTESTLLNAICILKEGAIVTAHVSGNSQDVTHQCIQILNKMIDD</sequence>
<evidence type="ECO:0000259" key="5">
    <source>
        <dbReference type="PROSITE" id="PS50977"/>
    </source>
</evidence>
<keyword evidence="7" id="KW-1185">Reference proteome</keyword>
<dbReference type="KEGG" id="vna:PN96_04830"/>
<dbReference type="AlphaFoldDB" id="A0AAN0Y2U0"/>
<feature type="DNA-binding region" description="H-T-H motif" evidence="4">
    <location>
        <begin position="25"/>
        <end position="44"/>
    </location>
</feature>
<dbReference type="GeneID" id="70912107"/>
<dbReference type="Gene3D" id="1.10.357.10">
    <property type="entry name" value="Tetracycline Repressor, domain 2"/>
    <property type="match status" value="1"/>
</dbReference>
<dbReference type="InterPro" id="IPR001647">
    <property type="entry name" value="HTH_TetR"/>
</dbReference>
<dbReference type="InterPro" id="IPR009057">
    <property type="entry name" value="Homeodomain-like_sf"/>
</dbReference>
<dbReference type="PRINTS" id="PR00455">
    <property type="entry name" value="HTHTETR"/>
</dbReference>
<dbReference type="Pfam" id="PF00440">
    <property type="entry name" value="TetR_N"/>
    <property type="match status" value="1"/>
</dbReference>
<evidence type="ECO:0000256" key="1">
    <source>
        <dbReference type="ARBA" id="ARBA00023015"/>
    </source>
</evidence>
<organism evidence="6 7">
    <name type="scientific">Vibrio natriegens NBRC 15636 = ATCC 14048 = DSM 759</name>
    <dbReference type="NCBI Taxonomy" id="1219067"/>
    <lineage>
        <taxon>Bacteria</taxon>
        <taxon>Pseudomonadati</taxon>
        <taxon>Pseudomonadota</taxon>
        <taxon>Gammaproteobacteria</taxon>
        <taxon>Vibrionales</taxon>
        <taxon>Vibrionaceae</taxon>
        <taxon>Vibrio</taxon>
    </lineage>
</organism>
<dbReference type="PROSITE" id="PS50977">
    <property type="entry name" value="HTH_TETR_2"/>
    <property type="match status" value="1"/>
</dbReference>
<proteinExistence type="predicted"/>
<evidence type="ECO:0000256" key="4">
    <source>
        <dbReference type="PROSITE-ProRule" id="PRU00335"/>
    </source>
</evidence>
<evidence type="ECO:0000313" key="7">
    <source>
        <dbReference type="Proteomes" id="UP000092741"/>
    </source>
</evidence>
<name>A0AAN0Y2U0_VIBNA</name>
<keyword evidence="1" id="KW-0805">Transcription regulation</keyword>
<dbReference type="SUPFAM" id="SSF48498">
    <property type="entry name" value="Tetracyclin repressor-like, C-terminal domain"/>
    <property type="match status" value="1"/>
</dbReference>